<dbReference type="OrthoDB" id="9804217at2"/>
<dbReference type="FunFam" id="3.20.20.70:FF:000024">
    <property type="entry name" value="Indole-3-glycerol phosphate synthase"/>
    <property type="match status" value="1"/>
</dbReference>
<dbReference type="Gene3D" id="3.20.20.70">
    <property type="entry name" value="Aldolase class I"/>
    <property type="match status" value="1"/>
</dbReference>
<dbReference type="EMBL" id="FONA01000001">
    <property type="protein sequence ID" value="SFD68362.1"/>
    <property type="molecule type" value="Genomic_DNA"/>
</dbReference>
<evidence type="ECO:0000256" key="3">
    <source>
        <dbReference type="ARBA" id="ARBA00022605"/>
    </source>
</evidence>
<feature type="coiled-coil region" evidence="9">
    <location>
        <begin position="1"/>
        <end position="28"/>
    </location>
</feature>
<keyword evidence="5 8" id="KW-0822">Tryptophan biosynthesis</keyword>
<protein>
    <recommendedName>
        <fullName evidence="8">Indole-3-glycerol phosphate synthase</fullName>
        <shortName evidence="8">IGPS</shortName>
        <ecNumber evidence="8">4.1.1.48</ecNumber>
    </recommendedName>
</protein>
<dbReference type="PROSITE" id="PS00614">
    <property type="entry name" value="IGPS"/>
    <property type="match status" value="1"/>
</dbReference>
<dbReference type="InterPro" id="IPR013798">
    <property type="entry name" value="Indole-3-glycerol_P_synth_dom"/>
</dbReference>
<keyword evidence="6 8" id="KW-0057">Aromatic amino acid biosynthesis</keyword>
<evidence type="ECO:0000256" key="9">
    <source>
        <dbReference type="SAM" id="Coils"/>
    </source>
</evidence>
<dbReference type="Proteomes" id="UP000181976">
    <property type="component" value="Unassembled WGS sequence"/>
</dbReference>
<dbReference type="InterPro" id="IPR001468">
    <property type="entry name" value="Indole-3-GlycerolPSynthase_CS"/>
</dbReference>
<dbReference type="InParanoid" id="A0A1I1UC00"/>
<dbReference type="RefSeq" id="WP_010527322.1">
    <property type="nucleotide sequence ID" value="NZ_AFSL01000040.1"/>
</dbReference>
<comment type="similarity">
    <text evidence="8">Belongs to the TrpC family.</text>
</comment>
<comment type="pathway">
    <text evidence="2 8">Amino-acid biosynthesis; L-tryptophan biosynthesis; L-tryptophan from chorismate: step 4/5.</text>
</comment>
<evidence type="ECO:0000256" key="7">
    <source>
        <dbReference type="ARBA" id="ARBA00023239"/>
    </source>
</evidence>
<reference evidence="11 12" key="1">
    <citation type="submission" date="2016-10" db="EMBL/GenBank/DDBJ databases">
        <authorList>
            <person name="de Groot N.N."/>
        </authorList>
    </citation>
    <scope>NUCLEOTIDE SEQUENCE [LARGE SCALE GENOMIC DNA]</scope>
    <source>
        <strain evidence="11 12">DSM 19012</strain>
    </source>
</reference>
<evidence type="ECO:0000256" key="6">
    <source>
        <dbReference type="ARBA" id="ARBA00023141"/>
    </source>
</evidence>
<dbReference type="Pfam" id="PF00218">
    <property type="entry name" value="IGPS"/>
    <property type="match status" value="1"/>
</dbReference>
<keyword evidence="4 8" id="KW-0210">Decarboxylase</keyword>
<feature type="domain" description="Indole-3-glycerol phosphate synthase" evidence="10">
    <location>
        <begin position="4"/>
        <end position="253"/>
    </location>
</feature>
<keyword evidence="9" id="KW-0175">Coiled coil</keyword>
<dbReference type="PANTHER" id="PTHR22854:SF2">
    <property type="entry name" value="INDOLE-3-GLYCEROL-PHOSPHATE SYNTHASE"/>
    <property type="match status" value="1"/>
</dbReference>
<name>A0A1I1UC00_9BACT</name>
<dbReference type="InterPro" id="IPR045186">
    <property type="entry name" value="Indole-3-glycerol_P_synth"/>
</dbReference>
<accession>A0A1I1UC00</accession>
<dbReference type="CDD" id="cd00331">
    <property type="entry name" value="IGPS"/>
    <property type="match status" value="1"/>
</dbReference>
<keyword evidence="12" id="KW-1185">Reference proteome</keyword>
<organism evidence="11 12">
    <name type="scientific">Thermophagus xiamenensis</name>
    <dbReference type="NCBI Taxonomy" id="385682"/>
    <lineage>
        <taxon>Bacteria</taxon>
        <taxon>Pseudomonadati</taxon>
        <taxon>Bacteroidota</taxon>
        <taxon>Bacteroidia</taxon>
        <taxon>Marinilabiliales</taxon>
        <taxon>Marinilabiliaceae</taxon>
        <taxon>Thermophagus</taxon>
    </lineage>
</organism>
<evidence type="ECO:0000256" key="1">
    <source>
        <dbReference type="ARBA" id="ARBA00001633"/>
    </source>
</evidence>
<keyword evidence="7 8" id="KW-0456">Lyase</keyword>
<evidence type="ECO:0000256" key="5">
    <source>
        <dbReference type="ARBA" id="ARBA00022822"/>
    </source>
</evidence>
<dbReference type="HAMAP" id="MF_00134_B">
    <property type="entry name" value="IGPS_B"/>
    <property type="match status" value="1"/>
</dbReference>
<evidence type="ECO:0000313" key="11">
    <source>
        <dbReference type="EMBL" id="SFD68362.1"/>
    </source>
</evidence>
<evidence type="ECO:0000259" key="10">
    <source>
        <dbReference type="Pfam" id="PF00218"/>
    </source>
</evidence>
<dbReference type="SUPFAM" id="SSF51366">
    <property type="entry name" value="Ribulose-phoshate binding barrel"/>
    <property type="match status" value="1"/>
</dbReference>
<evidence type="ECO:0000256" key="8">
    <source>
        <dbReference type="HAMAP-Rule" id="MF_00134"/>
    </source>
</evidence>
<evidence type="ECO:0000313" key="12">
    <source>
        <dbReference type="Proteomes" id="UP000181976"/>
    </source>
</evidence>
<dbReference type="InterPro" id="IPR011060">
    <property type="entry name" value="RibuloseP-bd_barrel"/>
</dbReference>
<dbReference type="GO" id="GO:0004640">
    <property type="term" value="F:phosphoribosylanthranilate isomerase activity"/>
    <property type="evidence" value="ECO:0007669"/>
    <property type="project" value="TreeGrafter"/>
</dbReference>
<dbReference type="EC" id="4.1.1.48" evidence="8"/>
<sequence length="264" mass="29463">MNILDTIVAQKKKELQEIKEKVSVKELQYYRHFSSPVTSLKKSLAENTEFPIIAEFKRKSPSKGNIHIDANIKDVVKGYQLAGVSGISVLTDTQFFGGSNEDLSDARDLTSVPILRKEFIIDPYQVYEAKAIGAGAILLIAAILTKEEARDLAALANYLGLEVLMEIHDMQEVEKLNSYVDMVGINNRNLKTFEVNLEHAATLASALPDDILPIAESGIHSARDILFLKEAGFKGFLIGEYFMKHDHPEKACMNLKEELIKIQV</sequence>
<dbReference type="InterPro" id="IPR013785">
    <property type="entry name" value="Aldolase_TIM"/>
</dbReference>
<dbReference type="PANTHER" id="PTHR22854">
    <property type="entry name" value="TRYPTOPHAN BIOSYNTHESIS PROTEIN"/>
    <property type="match status" value="1"/>
</dbReference>
<evidence type="ECO:0000256" key="4">
    <source>
        <dbReference type="ARBA" id="ARBA00022793"/>
    </source>
</evidence>
<dbReference type="UniPathway" id="UPA00035">
    <property type="reaction ID" value="UER00043"/>
</dbReference>
<evidence type="ECO:0000256" key="2">
    <source>
        <dbReference type="ARBA" id="ARBA00004696"/>
    </source>
</evidence>
<dbReference type="GO" id="GO:0004425">
    <property type="term" value="F:indole-3-glycerol-phosphate synthase activity"/>
    <property type="evidence" value="ECO:0007669"/>
    <property type="project" value="UniProtKB-UniRule"/>
</dbReference>
<dbReference type="eggNOG" id="COG0134">
    <property type="taxonomic scope" value="Bacteria"/>
</dbReference>
<dbReference type="AlphaFoldDB" id="A0A1I1UC00"/>
<gene>
    <name evidence="8" type="primary">trpC</name>
    <name evidence="11" type="ORF">SAMN05444380_10119</name>
</gene>
<comment type="catalytic activity">
    <reaction evidence="1 8">
        <text>1-(2-carboxyphenylamino)-1-deoxy-D-ribulose 5-phosphate + H(+) = (1S,2R)-1-C-(indol-3-yl)glycerol 3-phosphate + CO2 + H2O</text>
        <dbReference type="Rhea" id="RHEA:23476"/>
        <dbReference type="ChEBI" id="CHEBI:15377"/>
        <dbReference type="ChEBI" id="CHEBI:15378"/>
        <dbReference type="ChEBI" id="CHEBI:16526"/>
        <dbReference type="ChEBI" id="CHEBI:58613"/>
        <dbReference type="ChEBI" id="CHEBI:58866"/>
        <dbReference type="EC" id="4.1.1.48"/>
    </reaction>
</comment>
<dbReference type="FunCoup" id="A0A1I1UC00">
    <property type="interactions" value="327"/>
</dbReference>
<proteinExistence type="inferred from homology"/>
<dbReference type="STRING" id="385682.SAMN05444380_10119"/>
<dbReference type="NCBIfam" id="NF001377">
    <property type="entry name" value="PRK00278.2-4"/>
    <property type="match status" value="1"/>
</dbReference>
<keyword evidence="3 8" id="KW-0028">Amino-acid biosynthesis</keyword>
<dbReference type="GO" id="GO:0000162">
    <property type="term" value="P:L-tryptophan biosynthetic process"/>
    <property type="evidence" value="ECO:0007669"/>
    <property type="project" value="UniProtKB-UniRule"/>
</dbReference>